<gene>
    <name evidence="1" type="ORF">H9Q79_17415</name>
</gene>
<dbReference type="RefSeq" id="WP_118644706.1">
    <property type="nucleotide sequence ID" value="NZ_CP060635.1"/>
</dbReference>
<keyword evidence="2" id="KW-1185">Reference proteome</keyword>
<accession>A0A7G9GCS4</accession>
<organism evidence="1 2">
    <name type="scientific">Wansuia hejianensis</name>
    <dbReference type="NCBI Taxonomy" id="2763667"/>
    <lineage>
        <taxon>Bacteria</taxon>
        <taxon>Bacillati</taxon>
        <taxon>Bacillota</taxon>
        <taxon>Clostridia</taxon>
        <taxon>Lachnospirales</taxon>
        <taxon>Lachnospiraceae</taxon>
        <taxon>Wansuia</taxon>
    </lineage>
</organism>
<dbReference type="EMBL" id="CP060635">
    <property type="protein sequence ID" value="QNM08606.1"/>
    <property type="molecule type" value="Genomic_DNA"/>
</dbReference>
<protein>
    <submittedName>
        <fullName evidence="1">Uncharacterized protein</fullName>
    </submittedName>
</protein>
<sequence length="182" mass="20867">MKIKYISLLIIVFLSCNAYTNYKSWYNKRPCDQPYSQWQSEDETVYLNMGAYGTAIGSIRTKEGVKNVYFKMGLTNGIDIYEKIEEKDGQQSLKKLEHWLGDFQNEREFIATVIETVYFEQGQKIKLHQLEKNERPMEEQPNTKWASDDGTILLTAGEQGTPITGSIQVGDDSISILYVARG</sequence>
<reference evidence="1 2" key="1">
    <citation type="submission" date="2020-08" db="EMBL/GenBank/DDBJ databases">
        <authorList>
            <person name="Liu C."/>
            <person name="Sun Q."/>
        </authorList>
    </citation>
    <scope>NUCLEOTIDE SEQUENCE [LARGE SCALE GENOMIC DNA]</scope>
    <source>
        <strain evidence="1 2">NSJ-29</strain>
    </source>
</reference>
<dbReference type="AlphaFoldDB" id="A0A7G9GCS4"/>
<dbReference type="Proteomes" id="UP000515860">
    <property type="component" value="Chromosome"/>
</dbReference>
<evidence type="ECO:0000313" key="1">
    <source>
        <dbReference type="EMBL" id="QNM08606.1"/>
    </source>
</evidence>
<dbReference type="PROSITE" id="PS51257">
    <property type="entry name" value="PROKAR_LIPOPROTEIN"/>
    <property type="match status" value="1"/>
</dbReference>
<proteinExistence type="predicted"/>
<evidence type="ECO:0000313" key="2">
    <source>
        <dbReference type="Proteomes" id="UP000515860"/>
    </source>
</evidence>
<dbReference type="KEGG" id="whj:H9Q79_17415"/>
<name>A0A7G9GCS4_9FIRM</name>